<keyword evidence="1" id="KW-0051">Antiviral defense</keyword>
<dbReference type="Proteomes" id="UP000093080">
    <property type="component" value="Unassembled WGS sequence"/>
</dbReference>
<dbReference type="NCBIfam" id="TIGR02586">
    <property type="entry name" value="cas5_cmx5_devS"/>
    <property type="match status" value="1"/>
</dbReference>
<accession>A0A1B9F3P1</accession>
<dbReference type="InterPro" id="IPR021124">
    <property type="entry name" value="CRISPR-assoc_prot_Cas5"/>
</dbReference>
<dbReference type="GO" id="GO:0043571">
    <property type="term" value="P:maintenance of CRISPR repeat elements"/>
    <property type="evidence" value="ECO:0007669"/>
    <property type="project" value="InterPro"/>
</dbReference>
<dbReference type="InterPro" id="IPR013415">
    <property type="entry name" value="Cas5_Cmx5_DevS"/>
</dbReference>
<dbReference type="NCBIfam" id="TIGR02593">
    <property type="entry name" value="CRISPR_cas5"/>
    <property type="match status" value="1"/>
</dbReference>
<dbReference type="Pfam" id="PF09704">
    <property type="entry name" value="Cas_Cas5d"/>
    <property type="match status" value="1"/>
</dbReference>
<evidence type="ECO:0000313" key="3">
    <source>
        <dbReference type="Proteomes" id="UP000093080"/>
    </source>
</evidence>
<dbReference type="Gene3D" id="3.30.70.2660">
    <property type="match status" value="1"/>
</dbReference>
<dbReference type="GO" id="GO:0051607">
    <property type="term" value="P:defense response to virus"/>
    <property type="evidence" value="ECO:0007669"/>
    <property type="project" value="UniProtKB-KW"/>
</dbReference>
<dbReference type="STRING" id="1156395.DBT_2024"/>
<proteinExistence type="predicted"/>
<organism evidence="2 3">
    <name type="scientific">Dissulfuribacter thermophilus</name>
    <dbReference type="NCBI Taxonomy" id="1156395"/>
    <lineage>
        <taxon>Bacteria</taxon>
        <taxon>Pseudomonadati</taxon>
        <taxon>Thermodesulfobacteriota</taxon>
        <taxon>Dissulfuribacteria</taxon>
        <taxon>Dissulfuribacterales</taxon>
        <taxon>Dissulfuribacteraceae</taxon>
        <taxon>Dissulfuribacter</taxon>
    </lineage>
</organism>
<name>A0A1B9F3P1_9BACT</name>
<evidence type="ECO:0000313" key="2">
    <source>
        <dbReference type="EMBL" id="OCC14483.1"/>
    </source>
</evidence>
<reference evidence="2 3" key="1">
    <citation type="submission" date="2016-06" db="EMBL/GenBank/DDBJ databases">
        <title>Respiratory ammonification of nitrate coupled to the oxidation of elemental sulfur in deep-sea autotrophic thermophilic bacteria.</title>
        <authorList>
            <person name="Slobodkina G.B."/>
            <person name="Mardanov A.V."/>
            <person name="Ravin N.V."/>
            <person name="Frolova A.A."/>
            <person name="Viryasiv M.B."/>
            <person name="Chernyh N.A."/>
            <person name="Bonch-Osmolovskaya E.A."/>
            <person name="Slobodkin A.I."/>
        </authorList>
    </citation>
    <scope>NUCLEOTIDE SEQUENCE [LARGE SCALE GENOMIC DNA]</scope>
    <source>
        <strain evidence="2 3">S69</strain>
    </source>
</reference>
<comment type="caution">
    <text evidence="2">The sequence shown here is derived from an EMBL/GenBank/DDBJ whole genome shotgun (WGS) entry which is preliminary data.</text>
</comment>
<protein>
    <submittedName>
        <fullName evidence="2">Uncharacterized protein</fullName>
    </submittedName>
</protein>
<dbReference type="RefSeq" id="WP_067619762.1">
    <property type="nucleotide sequence ID" value="NZ_MAGO01000011.1"/>
</dbReference>
<evidence type="ECO:0000256" key="1">
    <source>
        <dbReference type="ARBA" id="ARBA00023118"/>
    </source>
</evidence>
<dbReference type="EMBL" id="MAGO01000011">
    <property type="protein sequence ID" value="OCC14483.1"/>
    <property type="molecule type" value="Genomic_DNA"/>
</dbReference>
<gene>
    <name evidence="2" type="ORF">DBT_2024</name>
</gene>
<dbReference type="AlphaFoldDB" id="A0A1B9F3P1"/>
<sequence length="227" mass="25643">MLILKLQAPFASFRTFTAGSFRPTASFITPSAAYGLLLNVAGIEMRYDDGKSVMTKIDTGLPECSIALAALKFPKAHSLYQQIHNYPVGNTGKKRKDITKGGKYNIVPARRAFLSNIKALIALKDNHKLEEKIQSGLQGKIRRKYGLPFLGDNNFLIDRLEVITEPEPAHWYIPIKADNEIEYNEYITRLTITIDRAQMSKTRSALFVPTKRPVKDIPQKAWVTVKY</sequence>
<keyword evidence="3" id="KW-1185">Reference proteome</keyword>
<dbReference type="InterPro" id="IPR013422">
    <property type="entry name" value="CRISPR-assoc_prot_Cas5_N"/>
</dbReference>
<dbReference type="CDD" id="cd09693">
    <property type="entry name" value="Cas5_I"/>
    <property type="match status" value="1"/>
</dbReference>
<dbReference type="OrthoDB" id="344955at2"/>